<dbReference type="GO" id="GO:0046527">
    <property type="term" value="F:glucosyltransferase activity"/>
    <property type="evidence" value="ECO:0007669"/>
    <property type="project" value="TreeGrafter"/>
</dbReference>
<dbReference type="SMART" id="SM01205">
    <property type="entry name" value="FKS1_dom1"/>
    <property type="match status" value="1"/>
</dbReference>
<dbReference type="GO" id="GO:0005886">
    <property type="term" value="C:plasma membrane"/>
    <property type="evidence" value="ECO:0007669"/>
    <property type="project" value="TreeGrafter"/>
</dbReference>
<dbReference type="EMBL" id="AP015035">
    <property type="protein sequence ID" value="BAT79417.1"/>
    <property type="molecule type" value="Genomic_DNA"/>
</dbReference>
<evidence type="ECO:0000259" key="1">
    <source>
        <dbReference type="SMART" id="SM01205"/>
    </source>
</evidence>
<gene>
    <name evidence="2" type="primary">Vigan.02G229900</name>
    <name evidence="2" type="ORF">VIGAN_02229900</name>
</gene>
<dbReference type="InterPro" id="IPR026899">
    <property type="entry name" value="FKS1-like_dom1"/>
</dbReference>
<organism evidence="2 3">
    <name type="scientific">Vigna angularis var. angularis</name>
    <dbReference type="NCBI Taxonomy" id="157739"/>
    <lineage>
        <taxon>Eukaryota</taxon>
        <taxon>Viridiplantae</taxon>
        <taxon>Streptophyta</taxon>
        <taxon>Embryophyta</taxon>
        <taxon>Tracheophyta</taxon>
        <taxon>Spermatophyta</taxon>
        <taxon>Magnoliopsida</taxon>
        <taxon>eudicotyledons</taxon>
        <taxon>Gunneridae</taxon>
        <taxon>Pentapetalae</taxon>
        <taxon>rosids</taxon>
        <taxon>fabids</taxon>
        <taxon>Fabales</taxon>
        <taxon>Fabaceae</taxon>
        <taxon>Papilionoideae</taxon>
        <taxon>50 kb inversion clade</taxon>
        <taxon>NPAAA clade</taxon>
        <taxon>indigoferoid/millettioid clade</taxon>
        <taxon>Phaseoleae</taxon>
        <taxon>Vigna</taxon>
    </lineage>
</organism>
<dbReference type="PANTHER" id="PTHR12741:SF67">
    <property type="entry name" value="CALLOSE SYNTHASE 10"/>
    <property type="match status" value="1"/>
</dbReference>
<dbReference type="PANTHER" id="PTHR12741">
    <property type="entry name" value="LYST-INTERACTING PROTEIN LIP5 DOPAMINE RESPONSIVE PROTEIN DRG-1"/>
    <property type="match status" value="1"/>
</dbReference>
<dbReference type="Proteomes" id="UP000291084">
    <property type="component" value="Chromosome 2"/>
</dbReference>
<protein>
    <recommendedName>
        <fullName evidence="1">1,3-beta-glucan synthase component FKS1-like domain-containing protein</fullName>
    </recommendedName>
</protein>
<proteinExistence type="predicted"/>
<dbReference type="Pfam" id="PF14288">
    <property type="entry name" value="FKS1_dom1"/>
    <property type="match status" value="1"/>
</dbReference>
<name>A0A0S3RFK3_PHAAN</name>
<reference evidence="2 3" key="1">
    <citation type="journal article" date="2015" name="Sci. Rep.">
        <title>The power of single molecule real-time sequencing technology in the de novo assembly of a eukaryotic genome.</title>
        <authorList>
            <person name="Sakai H."/>
            <person name="Naito K."/>
            <person name="Ogiso-Tanaka E."/>
            <person name="Takahashi Y."/>
            <person name="Iseki K."/>
            <person name="Muto C."/>
            <person name="Satou K."/>
            <person name="Teruya K."/>
            <person name="Shiroma A."/>
            <person name="Shimoji M."/>
            <person name="Hirano T."/>
            <person name="Itoh T."/>
            <person name="Kaga A."/>
            <person name="Tomooka N."/>
        </authorList>
    </citation>
    <scope>NUCLEOTIDE SEQUENCE [LARGE SCALE GENOMIC DNA]</scope>
    <source>
        <strain evidence="3">cv. Shumari</strain>
    </source>
</reference>
<accession>A0A0S3RFK3</accession>
<evidence type="ECO:0000313" key="3">
    <source>
        <dbReference type="Proteomes" id="UP000291084"/>
    </source>
</evidence>
<dbReference type="AlphaFoldDB" id="A0A0S3RFK3"/>
<keyword evidence="3" id="KW-1185">Reference proteome</keyword>
<evidence type="ECO:0000313" key="2">
    <source>
        <dbReference type="EMBL" id="BAT79417.1"/>
    </source>
</evidence>
<sequence length="394" mass="44872">MVRARENWEKLVRASLKREQLRNAGQGHARVPSGIAGAVPPSLAQTTNIDLILQAADEIQSEDPNVARILCEQAYSMAQNLDPDSHGRGVLQFKTGLTSVIKQKLAKKDGVRIDRNRDMENLWKFYLHYKQHHRVDDIQREEQRLQESGTFSSSLGELKLRSSEMRKIIATLRALVEVLEALSKDADPSGVGGLVVEELRKLKKSSVTLSGELTPYNIIPLEAPSLTNPIRIFPEVKAAISAIRYTDQLPRLPAGFKVSGQRDADLFDLLEFVFGFQKDNVRNQRENVILMIANKQSRLGIPAETDPKIDEKTINEVFLKVLDNYIRWCRYLRIRLAWNSLEAINRDRKLSLVSLYFLIWGEAANVRFLPECICYIFHNVSLSLCSLYYRSSLH</sequence>
<feature type="domain" description="1,3-beta-glucan synthase component FKS1-like" evidence="1">
    <location>
        <begin position="347"/>
        <end position="393"/>
    </location>
</feature>